<evidence type="ECO:0000256" key="3">
    <source>
        <dbReference type="ARBA" id="ARBA00023242"/>
    </source>
</evidence>
<keyword evidence="3" id="KW-0539">Nucleus</keyword>
<evidence type="ECO:0000256" key="4">
    <source>
        <dbReference type="ARBA" id="ARBA00025806"/>
    </source>
</evidence>
<evidence type="ECO:0000313" key="7">
    <source>
        <dbReference type="Proteomes" id="UP000467840"/>
    </source>
</evidence>
<dbReference type="InterPro" id="IPR024861">
    <property type="entry name" value="Donson"/>
</dbReference>
<accession>A0A6A6KYU0</accession>
<dbReference type="EMBL" id="JAAGAX010000013">
    <property type="protein sequence ID" value="KAF2293727.1"/>
    <property type="molecule type" value="Genomic_DNA"/>
</dbReference>
<keyword evidence="7" id="KW-1185">Reference proteome</keyword>
<sequence length="202" mass="22151">MEKSVKKMPRKGKSDDTVKQSVDGSHALLQHRQTALVRFGGKQPSGNDTIPPQFDISALSTLEIKCVEMKRVDNIAVSFKEFVVNDIGEPIKGSSSGLCFSIEIKDAYIPSWIICRVCALMGYEEKSFEASFIIKRTSIGLNIARESMCKKTDSDIVARKDLQDSNHSISIPKATISPSMGSSYINGLKYSDGSYTVSLSSI</sequence>
<dbReference type="GO" id="GO:0005634">
    <property type="term" value="C:nucleus"/>
    <property type="evidence" value="ECO:0007669"/>
    <property type="project" value="UniProtKB-SubCell"/>
</dbReference>
<evidence type="ECO:0000256" key="5">
    <source>
        <dbReference type="SAM" id="MobiDB-lite"/>
    </source>
</evidence>
<dbReference type="AlphaFoldDB" id="A0A6A6KYU0"/>
<reference evidence="6 7" key="1">
    <citation type="journal article" date="2020" name="Mol. Plant">
        <title>The Chromosome-Based Rubber Tree Genome Provides New Insights into Spurge Genome Evolution and Rubber Biosynthesis.</title>
        <authorList>
            <person name="Liu J."/>
            <person name="Shi C."/>
            <person name="Shi C.C."/>
            <person name="Li W."/>
            <person name="Zhang Q.J."/>
            <person name="Zhang Y."/>
            <person name="Li K."/>
            <person name="Lu H.F."/>
            <person name="Shi C."/>
            <person name="Zhu S.T."/>
            <person name="Xiao Z.Y."/>
            <person name="Nan H."/>
            <person name="Yue Y."/>
            <person name="Zhu X.G."/>
            <person name="Wu Y."/>
            <person name="Hong X.N."/>
            <person name="Fan G.Y."/>
            <person name="Tong Y."/>
            <person name="Zhang D."/>
            <person name="Mao C.L."/>
            <person name="Liu Y.L."/>
            <person name="Hao S.J."/>
            <person name="Liu W.Q."/>
            <person name="Lv M.Q."/>
            <person name="Zhang H.B."/>
            <person name="Liu Y."/>
            <person name="Hu-Tang G.R."/>
            <person name="Wang J.P."/>
            <person name="Wang J.H."/>
            <person name="Sun Y.H."/>
            <person name="Ni S.B."/>
            <person name="Chen W.B."/>
            <person name="Zhang X.C."/>
            <person name="Jiao Y.N."/>
            <person name="Eichler E.E."/>
            <person name="Li G.H."/>
            <person name="Liu X."/>
            <person name="Gao L.Z."/>
        </authorList>
    </citation>
    <scope>NUCLEOTIDE SEQUENCE [LARGE SCALE GENOMIC DNA]</scope>
    <source>
        <strain evidence="7">cv. GT1</strain>
        <tissue evidence="6">Leaf</tissue>
    </source>
</reference>
<dbReference type="GO" id="GO:0033260">
    <property type="term" value="P:nuclear DNA replication"/>
    <property type="evidence" value="ECO:0007669"/>
    <property type="project" value="TreeGrafter"/>
</dbReference>
<comment type="similarity">
    <text evidence="4">Belongs to the DONSON family.</text>
</comment>
<evidence type="ECO:0000256" key="2">
    <source>
        <dbReference type="ARBA" id="ARBA00022473"/>
    </source>
</evidence>
<evidence type="ECO:0000256" key="1">
    <source>
        <dbReference type="ARBA" id="ARBA00004123"/>
    </source>
</evidence>
<comment type="caution">
    <text evidence="6">The sequence shown here is derived from an EMBL/GenBank/DDBJ whole genome shotgun (WGS) entry which is preliminary data.</text>
</comment>
<organism evidence="6 7">
    <name type="scientific">Hevea brasiliensis</name>
    <name type="common">Para rubber tree</name>
    <name type="synonym">Siphonia brasiliensis</name>
    <dbReference type="NCBI Taxonomy" id="3981"/>
    <lineage>
        <taxon>Eukaryota</taxon>
        <taxon>Viridiplantae</taxon>
        <taxon>Streptophyta</taxon>
        <taxon>Embryophyta</taxon>
        <taxon>Tracheophyta</taxon>
        <taxon>Spermatophyta</taxon>
        <taxon>Magnoliopsida</taxon>
        <taxon>eudicotyledons</taxon>
        <taxon>Gunneridae</taxon>
        <taxon>Pentapetalae</taxon>
        <taxon>rosids</taxon>
        <taxon>fabids</taxon>
        <taxon>Malpighiales</taxon>
        <taxon>Euphorbiaceae</taxon>
        <taxon>Crotonoideae</taxon>
        <taxon>Micrandreae</taxon>
        <taxon>Hevea</taxon>
    </lineage>
</organism>
<name>A0A6A6KYU0_HEVBR</name>
<feature type="compositionally biased region" description="Basic residues" evidence="5">
    <location>
        <begin position="1"/>
        <end position="11"/>
    </location>
</feature>
<evidence type="ECO:0000313" key="6">
    <source>
        <dbReference type="EMBL" id="KAF2293727.1"/>
    </source>
</evidence>
<dbReference type="PANTHER" id="PTHR12972:SF0">
    <property type="entry name" value="PROTEIN DOWNSTREAM NEIGHBOR OF SON"/>
    <property type="match status" value="1"/>
</dbReference>
<proteinExistence type="inferred from homology"/>
<protein>
    <submittedName>
        <fullName evidence="6">Uncharacterized protein</fullName>
    </submittedName>
</protein>
<comment type="subcellular location">
    <subcellularLocation>
        <location evidence="1">Nucleus</location>
    </subcellularLocation>
</comment>
<keyword evidence="2" id="KW-0217">Developmental protein</keyword>
<feature type="region of interest" description="Disordered" evidence="5">
    <location>
        <begin position="1"/>
        <end position="23"/>
    </location>
</feature>
<gene>
    <name evidence="6" type="ORF">GH714_004353</name>
</gene>
<dbReference type="PANTHER" id="PTHR12972">
    <property type="entry name" value="DOWNSTREAM NEIGHBOR OF SON"/>
    <property type="match status" value="1"/>
</dbReference>
<dbReference type="Proteomes" id="UP000467840">
    <property type="component" value="Chromosome 7"/>
</dbReference>